<protein>
    <submittedName>
        <fullName evidence="6">Aminotransferase class III-fold pyridoxal phosphate-dependent enzyme</fullName>
    </submittedName>
</protein>
<dbReference type="InterPro" id="IPR050103">
    <property type="entry name" value="Class-III_PLP-dep_AT"/>
</dbReference>
<dbReference type="CDD" id="cd00610">
    <property type="entry name" value="OAT_like"/>
    <property type="match status" value="1"/>
</dbReference>
<evidence type="ECO:0000313" key="6">
    <source>
        <dbReference type="EMBL" id="XBV84482.1"/>
    </source>
</evidence>
<organism evidence="6">
    <name type="scientific">Deinococcus sonorensis KR-87</name>
    <dbReference type="NCBI Taxonomy" id="694439"/>
    <lineage>
        <taxon>Bacteria</taxon>
        <taxon>Thermotogati</taxon>
        <taxon>Deinococcota</taxon>
        <taxon>Deinococci</taxon>
        <taxon>Deinococcales</taxon>
        <taxon>Deinococcaceae</taxon>
        <taxon>Deinococcus</taxon>
    </lineage>
</organism>
<comment type="similarity">
    <text evidence="5">Belongs to the class-III pyridoxal-phosphate-dependent aminotransferase family.</text>
</comment>
<reference evidence="6" key="1">
    <citation type="submission" date="2024-06" db="EMBL/GenBank/DDBJ databases">
        <title>Draft Genome Sequence of Deinococcus sonorensis Type Strain KR-87, a Biofilm Producing Representative of the Genus Deinococcus.</title>
        <authorList>
            <person name="Boren L.S."/>
            <person name="Grosso R.A."/>
            <person name="Hugenberg-Cox A.N."/>
            <person name="Hill J.T.E."/>
            <person name="Albert C.M."/>
            <person name="Tuohy J.M."/>
        </authorList>
    </citation>
    <scope>NUCLEOTIDE SEQUENCE</scope>
    <source>
        <strain evidence="6">KR-87</strain>
    </source>
</reference>
<keyword evidence="2 6" id="KW-0032">Aminotransferase</keyword>
<comment type="cofactor">
    <cofactor evidence="1">
        <name>pyridoxal 5'-phosphate</name>
        <dbReference type="ChEBI" id="CHEBI:597326"/>
    </cofactor>
</comment>
<dbReference type="GO" id="GO:0008483">
    <property type="term" value="F:transaminase activity"/>
    <property type="evidence" value="ECO:0007669"/>
    <property type="project" value="UniProtKB-KW"/>
</dbReference>
<evidence type="ECO:0000256" key="2">
    <source>
        <dbReference type="ARBA" id="ARBA00022576"/>
    </source>
</evidence>
<dbReference type="PANTHER" id="PTHR11986:SF79">
    <property type="entry name" value="ACETYLORNITHINE AMINOTRANSFERASE, MITOCHONDRIAL"/>
    <property type="match status" value="1"/>
</dbReference>
<sequence length="484" mass="52822">MTFSPTPATSGGFIRADDVLNGKLSARRSIELEQNYGNGKLMQLLDVLGVIGPMQVQSPWELQDPSGHGVINASGYAALPFGDNPPELNLFLRQVLEHTDQVMLSQQIATPWRSALEANLVRLLSREAPSHSTSRVFFSNSGAEAIEAAIKFAKAARPKARYIVNFTRAYHGKTLGALSLTPNPTLQGPFQNLLSPNVITLPFGDASTLERTLKRIGPDRIIAVIVEPILGEAGVRIPPPGFLKRLGELCRKDGILVIADEIQTGLGRAGHWFESIAGGLEPDILTLAKPLGGGMVPVGATIVRHDIYKRMLGSFETVKVHSNTFGGNSLAMAVGLKSLELLMDHDYPARSRQMGERGLKRLQAMQQRYPALLEDVRGAGMLFAMNFRPVARLPLGFQAHLISEATGALALVAFYRHGVLMNFSLNAARTMRLTPAMNMPDEVFDRMFRQVEATAAAYPSSLKLVQRYGTTDLMRLIKAAFLES</sequence>
<name>A0AAU7U7C3_9DEIO</name>
<proteinExistence type="inferred from homology"/>
<dbReference type="PROSITE" id="PS00600">
    <property type="entry name" value="AA_TRANSFER_CLASS_3"/>
    <property type="match status" value="1"/>
</dbReference>
<dbReference type="Gene3D" id="3.40.640.10">
    <property type="entry name" value="Type I PLP-dependent aspartate aminotransferase-like (Major domain)"/>
    <property type="match status" value="1"/>
</dbReference>
<dbReference type="InterPro" id="IPR005814">
    <property type="entry name" value="Aminotrans_3"/>
</dbReference>
<dbReference type="RefSeq" id="WP_350242519.1">
    <property type="nucleotide sequence ID" value="NZ_CP158299.1"/>
</dbReference>
<keyword evidence="3" id="KW-0808">Transferase</keyword>
<dbReference type="PANTHER" id="PTHR11986">
    <property type="entry name" value="AMINOTRANSFERASE CLASS III"/>
    <property type="match status" value="1"/>
</dbReference>
<dbReference type="InterPro" id="IPR049704">
    <property type="entry name" value="Aminotrans_3_PPA_site"/>
</dbReference>
<dbReference type="FunFam" id="3.40.640.10:FF:000004">
    <property type="entry name" value="Acetylornithine aminotransferase"/>
    <property type="match status" value="1"/>
</dbReference>
<dbReference type="InterPro" id="IPR015421">
    <property type="entry name" value="PyrdxlP-dep_Trfase_major"/>
</dbReference>
<dbReference type="KEGG" id="dsc:ABOD76_13655"/>
<dbReference type="InterPro" id="IPR015424">
    <property type="entry name" value="PyrdxlP-dep_Trfase"/>
</dbReference>
<dbReference type="GO" id="GO:0030170">
    <property type="term" value="F:pyridoxal phosphate binding"/>
    <property type="evidence" value="ECO:0007669"/>
    <property type="project" value="InterPro"/>
</dbReference>
<gene>
    <name evidence="6" type="ORF">ABOD76_13655</name>
</gene>
<dbReference type="Gene3D" id="3.90.1150.10">
    <property type="entry name" value="Aspartate Aminotransferase, domain 1"/>
    <property type="match status" value="1"/>
</dbReference>
<dbReference type="InterPro" id="IPR015422">
    <property type="entry name" value="PyrdxlP-dep_Trfase_small"/>
</dbReference>
<dbReference type="GO" id="GO:0042802">
    <property type="term" value="F:identical protein binding"/>
    <property type="evidence" value="ECO:0007669"/>
    <property type="project" value="TreeGrafter"/>
</dbReference>
<dbReference type="AlphaFoldDB" id="A0AAU7U7C3"/>
<dbReference type="EMBL" id="CP158299">
    <property type="protein sequence ID" value="XBV84482.1"/>
    <property type="molecule type" value="Genomic_DNA"/>
</dbReference>
<evidence type="ECO:0000256" key="1">
    <source>
        <dbReference type="ARBA" id="ARBA00001933"/>
    </source>
</evidence>
<keyword evidence="4 5" id="KW-0663">Pyridoxal phosphate</keyword>
<evidence type="ECO:0000256" key="3">
    <source>
        <dbReference type="ARBA" id="ARBA00022679"/>
    </source>
</evidence>
<dbReference type="SUPFAM" id="SSF53383">
    <property type="entry name" value="PLP-dependent transferases"/>
    <property type="match status" value="1"/>
</dbReference>
<accession>A0AAU7U7C3</accession>
<evidence type="ECO:0000256" key="5">
    <source>
        <dbReference type="RuleBase" id="RU003560"/>
    </source>
</evidence>
<evidence type="ECO:0000256" key="4">
    <source>
        <dbReference type="ARBA" id="ARBA00022898"/>
    </source>
</evidence>
<dbReference type="Pfam" id="PF00202">
    <property type="entry name" value="Aminotran_3"/>
    <property type="match status" value="1"/>
</dbReference>